<dbReference type="STRING" id="698492.A0A0E9NCG7"/>
<dbReference type="CDD" id="cd08948">
    <property type="entry name" value="5beta-POR_like_SDR_a"/>
    <property type="match status" value="1"/>
</dbReference>
<reference evidence="2 3" key="2">
    <citation type="journal article" date="2014" name="J. Gen. Appl. Microbiol.">
        <title>The early diverging ascomycetous budding yeast Saitoella complicata has three histone deacetylases belonging to the Clr6, Hos2, and Rpd3 lineages.</title>
        <authorList>
            <person name="Nishida H."/>
            <person name="Matsumoto T."/>
            <person name="Kondo S."/>
            <person name="Hamamoto M."/>
            <person name="Yoshikawa H."/>
        </authorList>
    </citation>
    <scope>NUCLEOTIDE SEQUENCE [LARGE SCALE GENOMIC DNA]</scope>
    <source>
        <strain evidence="2 3">NRRL Y-17804</strain>
    </source>
</reference>
<dbReference type="PANTHER" id="PTHR32487">
    <property type="entry name" value="3-OXO-DELTA(4,5)-STEROID 5-BETA-REDUCTASE"/>
    <property type="match status" value="1"/>
</dbReference>
<reference evidence="2 3" key="3">
    <citation type="journal article" date="2015" name="Genome Announc.">
        <title>Draft Genome Sequence of the Archiascomycetous Yeast Saitoella complicata.</title>
        <authorList>
            <person name="Yamauchi K."/>
            <person name="Kondo S."/>
            <person name="Hamamoto M."/>
            <person name="Takahashi Y."/>
            <person name="Ogura Y."/>
            <person name="Hayashi T."/>
            <person name="Nishida H."/>
        </authorList>
    </citation>
    <scope>NUCLEOTIDE SEQUENCE [LARGE SCALE GENOMIC DNA]</scope>
    <source>
        <strain evidence="2 3">NRRL Y-17804</strain>
    </source>
</reference>
<keyword evidence="3" id="KW-1185">Reference proteome</keyword>
<comment type="caution">
    <text evidence="2">The sequence shown here is derived from an EMBL/GenBank/DDBJ whole genome shotgun (WGS) entry which is preliminary data.</text>
</comment>
<dbReference type="Proteomes" id="UP000033140">
    <property type="component" value="Unassembled WGS sequence"/>
</dbReference>
<proteinExistence type="predicted"/>
<name>A0A0E9NCG7_SAICN</name>
<dbReference type="PANTHER" id="PTHR32487:SF0">
    <property type="entry name" value="3-OXO-DELTA(4,5)-STEROID 5-BETA-REDUCTASE"/>
    <property type="match status" value="1"/>
</dbReference>
<feature type="domain" description="PRISE-like Rossmann-fold" evidence="1">
    <location>
        <begin position="7"/>
        <end position="299"/>
    </location>
</feature>
<evidence type="ECO:0000313" key="3">
    <source>
        <dbReference type="Proteomes" id="UP000033140"/>
    </source>
</evidence>
<dbReference type="EMBL" id="BACD03000009">
    <property type="protein sequence ID" value="GAO47529.1"/>
    <property type="molecule type" value="Genomic_DNA"/>
</dbReference>
<dbReference type="OMA" id="GRPFVFP"/>
<dbReference type="Gene3D" id="3.40.50.720">
    <property type="entry name" value="NAD(P)-binding Rossmann-like Domain"/>
    <property type="match status" value="1"/>
</dbReference>
<dbReference type="InterPro" id="IPR036291">
    <property type="entry name" value="NAD(P)-bd_dom_sf"/>
</dbReference>
<gene>
    <name evidence="2" type="ORF">G7K_1734-t1</name>
</gene>
<organism evidence="2 3">
    <name type="scientific">Saitoella complicata (strain BCRC 22490 / CBS 7301 / JCM 7358 / NBRC 10748 / NRRL Y-17804)</name>
    <dbReference type="NCBI Taxonomy" id="698492"/>
    <lineage>
        <taxon>Eukaryota</taxon>
        <taxon>Fungi</taxon>
        <taxon>Dikarya</taxon>
        <taxon>Ascomycota</taxon>
        <taxon>Taphrinomycotina</taxon>
        <taxon>Taphrinomycotina incertae sedis</taxon>
        <taxon>Saitoella</taxon>
    </lineage>
</organism>
<dbReference type="AlphaFoldDB" id="A0A0E9NCG7"/>
<dbReference type="InterPro" id="IPR055222">
    <property type="entry name" value="PRISE-like_Rossmann-fold"/>
</dbReference>
<protein>
    <recommendedName>
        <fullName evidence="1">PRISE-like Rossmann-fold domain-containing protein</fullName>
    </recommendedName>
</protein>
<dbReference type="Pfam" id="PF22917">
    <property type="entry name" value="PRISE"/>
    <property type="match status" value="1"/>
</dbReference>
<sequence length="401" mass="44838">MAPLIALVSGATGINGRAQIENLTKSSHKWTKIYAVSRSVKEKYPENVQHVALDLMKEPEELGKQLKEAGVEGVTHIFWAAYKEEAEEEKACQVNGGMLKNFMEAFLADEAASKEFKRIVLTTGMKHYGVHLGSYRLPGLETDPRVDGPNFYYTQEDILADLCGAKPAAKNGSWDIPANSKVGRQWDFTINRPNDICGYSKGNYMSLATTIAIYASVQKELGEPLWWPGNERFYRGWDDSSYAPLIAEFGEWQALGEACGGEAFNCVNGDLHTWSRTWPKIAAYFGVELPKDQFDKPAPLPHKVELPGPSLLTSRVHLETWSQKPEVSAAWSRLADRHNLDKEAFSHATWGFMDFCVGRTWDILNSMGKARGMGWTGYQDTLEGYLEVFGRLREGGAIPKE</sequence>
<dbReference type="SUPFAM" id="SSF51735">
    <property type="entry name" value="NAD(P)-binding Rossmann-fold domains"/>
    <property type="match status" value="1"/>
</dbReference>
<reference evidence="2 3" key="1">
    <citation type="journal article" date="2011" name="J. Gen. Appl. Microbiol.">
        <title>Draft genome sequencing of the enigmatic yeast Saitoella complicata.</title>
        <authorList>
            <person name="Nishida H."/>
            <person name="Hamamoto M."/>
            <person name="Sugiyama J."/>
        </authorList>
    </citation>
    <scope>NUCLEOTIDE SEQUENCE [LARGE SCALE GENOMIC DNA]</scope>
    <source>
        <strain evidence="2 3">NRRL Y-17804</strain>
    </source>
</reference>
<accession>A0A0E9NCG7</accession>
<evidence type="ECO:0000259" key="1">
    <source>
        <dbReference type="Pfam" id="PF22917"/>
    </source>
</evidence>
<evidence type="ECO:0000313" key="2">
    <source>
        <dbReference type="EMBL" id="GAO47529.1"/>
    </source>
</evidence>